<dbReference type="PhylomeDB" id="A0A022QKF3"/>
<keyword evidence="6" id="KW-0723">Serine/threonine-protein kinase</keyword>
<dbReference type="EMBL" id="KI631550">
    <property type="protein sequence ID" value="EYU26955.1"/>
    <property type="molecule type" value="Genomic_DNA"/>
</dbReference>
<dbReference type="PROSITE" id="PS00107">
    <property type="entry name" value="PROTEIN_KINASE_ATP"/>
    <property type="match status" value="1"/>
</dbReference>
<evidence type="ECO:0000259" key="7">
    <source>
        <dbReference type="PROSITE" id="PS50011"/>
    </source>
</evidence>
<organism evidence="8 9">
    <name type="scientific">Erythranthe guttata</name>
    <name type="common">Yellow monkey flower</name>
    <name type="synonym">Mimulus guttatus</name>
    <dbReference type="NCBI Taxonomy" id="4155"/>
    <lineage>
        <taxon>Eukaryota</taxon>
        <taxon>Viridiplantae</taxon>
        <taxon>Streptophyta</taxon>
        <taxon>Embryophyta</taxon>
        <taxon>Tracheophyta</taxon>
        <taxon>Spermatophyta</taxon>
        <taxon>Magnoliopsida</taxon>
        <taxon>eudicotyledons</taxon>
        <taxon>Gunneridae</taxon>
        <taxon>Pentapetalae</taxon>
        <taxon>asterids</taxon>
        <taxon>lamiids</taxon>
        <taxon>Lamiales</taxon>
        <taxon>Phrymaceae</taxon>
        <taxon>Erythranthe</taxon>
    </lineage>
</organism>
<dbReference type="InterPro" id="IPR008271">
    <property type="entry name" value="Ser/Thr_kinase_AS"/>
</dbReference>
<dbReference type="AlphaFoldDB" id="A0A022QKF3"/>
<dbReference type="GO" id="GO:0007165">
    <property type="term" value="P:signal transduction"/>
    <property type="evidence" value="ECO:0000318"/>
    <property type="project" value="GO_Central"/>
</dbReference>
<accession>A0A022QKF3</accession>
<dbReference type="Gene3D" id="1.10.510.10">
    <property type="entry name" value="Transferase(Phosphotransferase) domain 1"/>
    <property type="match status" value="1"/>
</dbReference>
<dbReference type="Gene3D" id="3.30.200.20">
    <property type="entry name" value="Phosphorylase Kinase, domain 1"/>
    <property type="match status" value="1"/>
</dbReference>
<evidence type="ECO:0000256" key="4">
    <source>
        <dbReference type="ARBA" id="ARBA00022840"/>
    </source>
</evidence>
<dbReference type="InterPro" id="IPR011009">
    <property type="entry name" value="Kinase-like_dom_sf"/>
</dbReference>
<dbReference type="GO" id="GO:0004672">
    <property type="term" value="F:protein kinase activity"/>
    <property type="evidence" value="ECO:0000318"/>
    <property type="project" value="GO_Central"/>
</dbReference>
<dbReference type="PROSITE" id="PS00108">
    <property type="entry name" value="PROTEIN_KINASE_ST"/>
    <property type="match status" value="1"/>
</dbReference>
<comment type="similarity">
    <text evidence="6">Belongs to the protein kinase superfamily.</text>
</comment>
<evidence type="ECO:0000313" key="9">
    <source>
        <dbReference type="Proteomes" id="UP000030748"/>
    </source>
</evidence>
<dbReference type="GO" id="GO:0004674">
    <property type="term" value="F:protein serine/threonine kinase activity"/>
    <property type="evidence" value="ECO:0007669"/>
    <property type="project" value="UniProtKB-KW"/>
</dbReference>
<dbReference type="OrthoDB" id="4062651at2759"/>
<keyword evidence="1" id="KW-0808">Transferase</keyword>
<dbReference type="PROSITE" id="PS50011">
    <property type="entry name" value="PROTEIN_KINASE_DOM"/>
    <property type="match status" value="1"/>
</dbReference>
<dbReference type="KEGG" id="egt:105969640"/>
<reference evidence="8 9" key="1">
    <citation type="journal article" date="2013" name="Proc. Natl. Acad. Sci. U.S.A.">
        <title>Fine-scale variation in meiotic recombination in Mimulus inferred from population shotgun sequencing.</title>
        <authorList>
            <person name="Hellsten U."/>
            <person name="Wright K.M."/>
            <person name="Jenkins J."/>
            <person name="Shu S."/>
            <person name="Yuan Y."/>
            <person name="Wessler S.R."/>
            <person name="Schmutz J."/>
            <person name="Willis J.H."/>
            <person name="Rokhsar D.S."/>
        </authorList>
    </citation>
    <scope>NUCLEOTIDE SEQUENCE [LARGE SCALE GENOMIC DNA]</scope>
    <source>
        <strain evidence="9">cv. DUN x IM62</strain>
    </source>
</reference>
<evidence type="ECO:0000256" key="2">
    <source>
        <dbReference type="ARBA" id="ARBA00022741"/>
    </source>
</evidence>
<dbReference type="SUPFAM" id="SSF56112">
    <property type="entry name" value="Protein kinase-like (PK-like)"/>
    <property type="match status" value="1"/>
</dbReference>
<dbReference type="PANTHER" id="PTHR27001">
    <property type="entry name" value="OS01G0253100 PROTEIN"/>
    <property type="match status" value="1"/>
</dbReference>
<keyword evidence="9" id="KW-1185">Reference proteome</keyword>
<gene>
    <name evidence="8" type="ORF">MIMGU_mgv1a007986mg</name>
</gene>
<keyword evidence="2 5" id="KW-0547">Nucleotide-binding</keyword>
<dbReference type="eggNOG" id="KOG1187">
    <property type="taxonomic scope" value="Eukaryota"/>
</dbReference>
<evidence type="ECO:0000256" key="6">
    <source>
        <dbReference type="RuleBase" id="RU000304"/>
    </source>
</evidence>
<feature type="domain" description="Protein kinase" evidence="7">
    <location>
        <begin position="16"/>
        <end position="319"/>
    </location>
</feature>
<evidence type="ECO:0000313" key="8">
    <source>
        <dbReference type="EMBL" id="EYU26955.1"/>
    </source>
</evidence>
<dbReference type="InterPro" id="IPR000719">
    <property type="entry name" value="Prot_kinase_dom"/>
</dbReference>
<evidence type="ECO:0000256" key="1">
    <source>
        <dbReference type="ARBA" id="ARBA00022679"/>
    </source>
</evidence>
<name>A0A022QKF3_ERYGU</name>
<dbReference type="Proteomes" id="UP000030748">
    <property type="component" value="Unassembled WGS sequence"/>
</dbReference>
<protein>
    <recommendedName>
        <fullName evidence="7">Protein kinase domain-containing protein</fullName>
    </recommendedName>
</protein>
<dbReference type="OMA" id="RCVSPKK"/>
<dbReference type="InterPro" id="IPR017441">
    <property type="entry name" value="Protein_kinase_ATP_BS"/>
</dbReference>
<evidence type="ECO:0000256" key="3">
    <source>
        <dbReference type="ARBA" id="ARBA00022777"/>
    </source>
</evidence>
<dbReference type="Pfam" id="PF00069">
    <property type="entry name" value="Pkinase"/>
    <property type="match status" value="1"/>
</dbReference>
<sequence>MKVFELHELEAATESFSPSRLIGKGSHGSVYRGVLEDGTQIAVKKQSLALQKLQDDTKLENEASILSSLSPESHPCIVDFLGCTSGGPHPTEKVTAIVTEYMPNGTLHEILHPSTLPTSPALPHQHQQMLLWRTRLEIAVQVACGVRFLHESDPTVVHRDIKSANILLDDNWNAKLADFGLATRLHNSTSSIDDVANYKIPAGTIGYIDPSYTTPSELSTKVDVFSYGVVLLELISGRRAIDMDESPASIIDWALPLIERGRAADICDGKIDWPRNLVGGRIEELLQVAARCLSVEQNNRPPMDEIVGILEGLIVEPIVRAPLSMNYVYDMILSMMRRRKFRLFGSGKKLCGEIVKCANDDDDDDDDSVNMCKGSLLVREILADITLK</sequence>
<dbReference type="STRING" id="4155.A0A022QKF3"/>
<dbReference type="PANTHER" id="PTHR27001:SF850">
    <property type="entry name" value="OS01G0267800 PROTEIN"/>
    <property type="match status" value="1"/>
</dbReference>
<dbReference type="SMART" id="SM00220">
    <property type="entry name" value="S_TKc"/>
    <property type="match status" value="1"/>
</dbReference>
<feature type="binding site" evidence="5">
    <location>
        <position position="45"/>
    </location>
    <ligand>
        <name>ATP</name>
        <dbReference type="ChEBI" id="CHEBI:30616"/>
    </ligand>
</feature>
<dbReference type="GO" id="GO:0005886">
    <property type="term" value="C:plasma membrane"/>
    <property type="evidence" value="ECO:0000318"/>
    <property type="project" value="GO_Central"/>
</dbReference>
<proteinExistence type="inferred from homology"/>
<keyword evidence="3" id="KW-0418">Kinase</keyword>
<keyword evidence="4 5" id="KW-0067">ATP-binding</keyword>
<evidence type="ECO:0000256" key="5">
    <source>
        <dbReference type="PROSITE-ProRule" id="PRU10141"/>
    </source>
</evidence>
<dbReference type="GO" id="GO:0005524">
    <property type="term" value="F:ATP binding"/>
    <property type="evidence" value="ECO:0007669"/>
    <property type="project" value="UniProtKB-UniRule"/>
</dbReference>